<protein>
    <submittedName>
        <fullName evidence="6">Phospholipase a2 inhibitor subunit gamma b-like</fullName>
    </submittedName>
</protein>
<dbReference type="PANTHER" id="PTHR20914">
    <property type="entry name" value="LY6/PLAUR DOMAIN-CONTAINING PROTEIN 8"/>
    <property type="match status" value="1"/>
</dbReference>
<dbReference type="InterPro" id="IPR004126">
    <property type="entry name" value="PLipase_A2_inh_N"/>
</dbReference>
<organism evidence="6 7">
    <name type="scientific">Limosa lapponica baueri</name>
    <dbReference type="NCBI Taxonomy" id="1758121"/>
    <lineage>
        <taxon>Eukaryota</taxon>
        <taxon>Metazoa</taxon>
        <taxon>Chordata</taxon>
        <taxon>Craniata</taxon>
        <taxon>Vertebrata</taxon>
        <taxon>Euteleostomi</taxon>
        <taxon>Archelosauria</taxon>
        <taxon>Archosauria</taxon>
        <taxon>Dinosauria</taxon>
        <taxon>Saurischia</taxon>
        <taxon>Theropoda</taxon>
        <taxon>Coelurosauria</taxon>
        <taxon>Aves</taxon>
        <taxon>Neognathae</taxon>
        <taxon>Neoaves</taxon>
        <taxon>Charadriiformes</taxon>
        <taxon>Scolopacidae</taxon>
        <taxon>Limosa</taxon>
    </lineage>
</organism>
<keyword evidence="7" id="KW-1185">Reference proteome</keyword>
<dbReference type="AlphaFoldDB" id="A0A2I0TZ31"/>
<dbReference type="GO" id="GO:0030154">
    <property type="term" value="P:cell differentiation"/>
    <property type="evidence" value="ECO:0007669"/>
    <property type="project" value="UniProtKB-ARBA"/>
</dbReference>
<evidence type="ECO:0000256" key="2">
    <source>
        <dbReference type="ARBA" id="ARBA00006570"/>
    </source>
</evidence>
<proteinExistence type="inferred from homology"/>
<dbReference type="SUPFAM" id="SSF57302">
    <property type="entry name" value="Snake toxin-like"/>
    <property type="match status" value="2"/>
</dbReference>
<evidence type="ECO:0000256" key="3">
    <source>
        <dbReference type="ARBA" id="ARBA00022525"/>
    </source>
</evidence>
<evidence type="ECO:0000256" key="1">
    <source>
        <dbReference type="ARBA" id="ARBA00004613"/>
    </source>
</evidence>
<evidence type="ECO:0000313" key="7">
    <source>
        <dbReference type="Proteomes" id="UP000233556"/>
    </source>
</evidence>
<dbReference type="Pfam" id="PF00021">
    <property type="entry name" value="UPAR_LY6"/>
    <property type="match status" value="1"/>
</dbReference>
<reference evidence="7" key="2">
    <citation type="submission" date="2017-12" db="EMBL/GenBank/DDBJ databases">
        <title>Genome sequence of the Bar-tailed Godwit (Limosa lapponica baueri).</title>
        <authorList>
            <person name="Lima N.C.B."/>
            <person name="Parody-Merino A.M."/>
            <person name="Battley P.F."/>
            <person name="Fidler A.E."/>
            <person name="Prosdocimi F."/>
        </authorList>
    </citation>
    <scope>NUCLEOTIDE SEQUENCE [LARGE SCALE GENOMIC DNA]</scope>
</reference>
<comment type="subcellular location">
    <subcellularLocation>
        <location evidence="1">Secreted</location>
    </subcellularLocation>
</comment>
<dbReference type="OrthoDB" id="9907178at2759"/>
<evidence type="ECO:0000259" key="5">
    <source>
        <dbReference type="SMART" id="SM00134"/>
    </source>
</evidence>
<dbReference type="PANTHER" id="PTHR20914:SF30">
    <property type="entry name" value="LY6_PLAUR DOMAIN CONTAINING 9"/>
    <property type="match status" value="1"/>
</dbReference>
<feature type="domain" description="UPAR/Ly6" evidence="5">
    <location>
        <begin position="30"/>
        <end position="123"/>
    </location>
</feature>
<dbReference type="Gene3D" id="2.10.60.10">
    <property type="entry name" value="CD59"/>
    <property type="match status" value="2"/>
</dbReference>
<dbReference type="Pfam" id="PF02988">
    <property type="entry name" value="PLA2_inh"/>
    <property type="match status" value="1"/>
</dbReference>
<comment type="similarity">
    <text evidence="2">Belongs to the CNF-like-inhibitor family.</text>
</comment>
<dbReference type="Proteomes" id="UP000233556">
    <property type="component" value="Unassembled WGS sequence"/>
</dbReference>
<dbReference type="SMART" id="SM00134">
    <property type="entry name" value="LU"/>
    <property type="match status" value="2"/>
</dbReference>
<dbReference type="InterPro" id="IPR016054">
    <property type="entry name" value="LY6_UPA_recep-like"/>
</dbReference>
<gene>
    <name evidence="6" type="ORF">llap_10611</name>
</gene>
<reference evidence="7" key="1">
    <citation type="submission" date="2017-11" db="EMBL/GenBank/DDBJ databases">
        <authorList>
            <person name="Lima N.C."/>
            <person name="Parody-Merino A.M."/>
            <person name="Battley P.F."/>
            <person name="Fidler A.E."/>
            <person name="Prosdocimi F."/>
        </authorList>
    </citation>
    <scope>NUCLEOTIDE SEQUENCE [LARGE SCALE GENOMIC DNA]</scope>
</reference>
<keyword evidence="3" id="KW-0964">Secreted</keyword>
<dbReference type="CDD" id="cd23588">
    <property type="entry name" value="TFP_LU_ECD_PLIG"/>
    <property type="match status" value="1"/>
</dbReference>
<name>A0A2I0TZ31_LIMLA</name>
<sequence length="236" mass="25040">MLKENVDERGSEIPHDCYPGMCPPFLGTSLQCEVCHSIGKSCSGPMKTCTGGEDTCGIILHEVMIGGMEIPSSIKSCLPSSICQLGPITMNYGKVKARSHLACCTGDDCRTISVSLPPEDTVPNGYQCPACYNVDSFQCGNEIVNCTGSETQCVDLAGLTNSGGLSLKAAMKGCTTISECSIVGNGKNNLGMMDIKLRRFQCTPASALARLTSGFAPSNTLFLPVLSRFILEKILF</sequence>
<dbReference type="CDD" id="cd23572">
    <property type="entry name" value="TFP_LU_ECD_PINLYP_rpt2"/>
    <property type="match status" value="1"/>
</dbReference>
<dbReference type="InterPro" id="IPR045860">
    <property type="entry name" value="Snake_toxin-like_sf"/>
</dbReference>
<dbReference type="GO" id="GO:0005576">
    <property type="term" value="C:extracellular region"/>
    <property type="evidence" value="ECO:0007669"/>
    <property type="project" value="UniProtKB-SubCell"/>
</dbReference>
<evidence type="ECO:0000256" key="4">
    <source>
        <dbReference type="ARBA" id="ARBA00023157"/>
    </source>
</evidence>
<dbReference type="EMBL" id="KZ506579">
    <property type="protein sequence ID" value="PKU39086.1"/>
    <property type="molecule type" value="Genomic_DNA"/>
</dbReference>
<evidence type="ECO:0000313" key="6">
    <source>
        <dbReference type="EMBL" id="PKU39086.1"/>
    </source>
</evidence>
<keyword evidence="4" id="KW-1015">Disulfide bond</keyword>
<dbReference type="GO" id="GO:0004859">
    <property type="term" value="F:phospholipase inhibitor activity"/>
    <property type="evidence" value="ECO:0007669"/>
    <property type="project" value="InterPro"/>
</dbReference>
<dbReference type="InterPro" id="IPR050918">
    <property type="entry name" value="CNF-like_PLA2_Inhibitor"/>
</dbReference>
<feature type="domain" description="UPAR/Ly6" evidence="5">
    <location>
        <begin position="126"/>
        <end position="214"/>
    </location>
</feature>
<accession>A0A2I0TZ31</accession>